<dbReference type="SUPFAM" id="SSF143744">
    <property type="entry name" value="GlcG-like"/>
    <property type="match status" value="1"/>
</dbReference>
<dbReference type="InterPro" id="IPR010371">
    <property type="entry name" value="YBR137W-like"/>
</dbReference>
<dbReference type="PANTHER" id="PTHR28255">
    <property type="match status" value="1"/>
</dbReference>
<evidence type="ECO:0000256" key="1">
    <source>
        <dbReference type="SAM" id="MobiDB-lite"/>
    </source>
</evidence>
<reference evidence="2 3" key="1">
    <citation type="submission" date="2024-10" db="EMBL/GenBank/DDBJ databases">
        <title>Novel secondary metabolite-producing bacteria for plant disease control.</title>
        <authorList>
            <person name="Chevrette M."/>
        </authorList>
    </citation>
    <scope>NUCLEOTIDE SEQUENCE [LARGE SCALE GENOMIC DNA]</scope>
    <source>
        <strain evidence="2 3">J30 TE3557</strain>
    </source>
</reference>
<dbReference type="PIRSF" id="PIRSF008757">
    <property type="entry name" value="UCP008757"/>
    <property type="match status" value="1"/>
</dbReference>
<dbReference type="Proteomes" id="UP001620520">
    <property type="component" value="Unassembled WGS sequence"/>
</dbReference>
<feature type="region of interest" description="Disordered" evidence="1">
    <location>
        <begin position="1"/>
        <end position="22"/>
    </location>
</feature>
<evidence type="ECO:0000313" key="3">
    <source>
        <dbReference type="Proteomes" id="UP001620520"/>
    </source>
</evidence>
<dbReference type="EMBL" id="JBIYEW010000003">
    <property type="protein sequence ID" value="MFK4639458.1"/>
    <property type="molecule type" value="Genomic_DNA"/>
</dbReference>
<keyword evidence="3" id="KW-1185">Reference proteome</keyword>
<gene>
    <name evidence="2" type="ORF">ABIA52_002347</name>
</gene>
<accession>A0ABW8N7A9</accession>
<protein>
    <submittedName>
        <fullName evidence="2">Uncharacterized protein (UPF0303 family)</fullName>
    </submittedName>
</protein>
<name>A0ABW8N7A9_9MICC</name>
<dbReference type="Gene3D" id="3.30.450.150">
    <property type="entry name" value="Haem-degrading domain"/>
    <property type="match status" value="1"/>
</dbReference>
<sequence length="186" mass="20507">MTLQHEHPTPSFEDEPEFDPDIPGPQPLQALQMLIRRIEAQTVDLQLSKFDRSDALALGLLLVELGTARSLPIAIDIRRGDHVLFHSSLAGATADNGFWIERKSRTAHRYEAPSFLIGLRGRLGGGKIEDNAWFDQNRYSAHGGSFPLWLRGTGLVGTVTVSGLPQKADHDLVVEALTMFQQRSAG</sequence>
<dbReference type="RefSeq" id="WP_404594528.1">
    <property type="nucleotide sequence ID" value="NZ_JBIYEW010000003.1"/>
</dbReference>
<evidence type="ECO:0000313" key="2">
    <source>
        <dbReference type="EMBL" id="MFK4639458.1"/>
    </source>
</evidence>
<dbReference type="NCBIfam" id="NF002696">
    <property type="entry name" value="PRK02487.1-5"/>
    <property type="match status" value="1"/>
</dbReference>
<dbReference type="InterPro" id="IPR005624">
    <property type="entry name" value="PduO/GlcC-like"/>
</dbReference>
<dbReference type="PANTHER" id="PTHR28255:SF1">
    <property type="entry name" value="UPF0303 PROTEIN YBR137W"/>
    <property type="match status" value="1"/>
</dbReference>
<proteinExistence type="predicted"/>
<dbReference type="Pfam" id="PF03928">
    <property type="entry name" value="HbpS-like"/>
    <property type="match status" value="1"/>
</dbReference>
<dbReference type="InterPro" id="IPR038084">
    <property type="entry name" value="PduO/GlcC-like_sf"/>
</dbReference>
<comment type="caution">
    <text evidence="2">The sequence shown here is derived from an EMBL/GenBank/DDBJ whole genome shotgun (WGS) entry which is preliminary data.</text>
</comment>
<organism evidence="2 3">
    <name type="scientific">Paenarthrobacter histidinolovorans</name>
    <dbReference type="NCBI Taxonomy" id="43664"/>
    <lineage>
        <taxon>Bacteria</taxon>
        <taxon>Bacillati</taxon>
        <taxon>Actinomycetota</taxon>
        <taxon>Actinomycetes</taxon>
        <taxon>Micrococcales</taxon>
        <taxon>Micrococcaceae</taxon>
        <taxon>Paenarthrobacter</taxon>
    </lineage>
</organism>